<dbReference type="GO" id="GO:0006351">
    <property type="term" value="P:DNA-templated transcription"/>
    <property type="evidence" value="ECO:0007669"/>
    <property type="project" value="InterPro"/>
</dbReference>
<dbReference type="GO" id="GO:0000978">
    <property type="term" value="F:RNA polymerase II cis-regulatory region sequence-specific DNA binding"/>
    <property type="evidence" value="ECO:0007669"/>
    <property type="project" value="TreeGrafter"/>
</dbReference>
<keyword evidence="4" id="KW-0238">DNA-binding</keyword>
<proteinExistence type="inferred from homology"/>
<dbReference type="PANTHER" id="PTHR23334">
    <property type="entry name" value="CCAAT/ENHANCER BINDING PROTEIN"/>
    <property type="match status" value="1"/>
</dbReference>
<evidence type="ECO:0000256" key="7">
    <source>
        <dbReference type="SAM" id="Coils"/>
    </source>
</evidence>
<dbReference type="InterPro" id="IPR031106">
    <property type="entry name" value="C/EBP"/>
</dbReference>
<keyword evidence="6" id="KW-0539">Nucleus</keyword>
<evidence type="ECO:0000256" key="3">
    <source>
        <dbReference type="ARBA" id="ARBA00023015"/>
    </source>
</evidence>
<dbReference type="InterPro" id="IPR046347">
    <property type="entry name" value="bZIP_sf"/>
</dbReference>
<evidence type="ECO:0000256" key="4">
    <source>
        <dbReference type="ARBA" id="ARBA00023125"/>
    </source>
</evidence>
<feature type="coiled-coil region" evidence="7">
    <location>
        <begin position="316"/>
        <end position="357"/>
    </location>
</feature>
<feature type="compositionally biased region" description="Polar residues" evidence="8">
    <location>
        <begin position="174"/>
        <end position="194"/>
    </location>
</feature>
<keyword evidence="7" id="KW-0175">Coiled coil</keyword>
<evidence type="ECO:0000313" key="10">
    <source>
        <dbReference type="EMBL" id="JAV06270.1"/>
    </source>
</evidence>
<dbReference type="EMBL" id="GFDF01007814">
    <property type="protein sequence ID" value="JAV06270.1"/>
    <property type="molecule type" value="Transcribed_RNA"/>
</dbReference>
<dbReference type="Gene3D" id="1.20.5.170">
    <property type="match status" value="1"/>
</dbReference>
<feature type="region of interest" description="Disordered" evidence="8">
    <location>
        <begin position="169"/>
        <end position="201"/>
    </location>
</feature>
<evidence type="ECO:0000256" key="5">
    <source>
        <dbReference type="ARBA" id="ARBA00023163"/>
    </source>
</evidence>
<dbReference type="Pfam" id="PF07716">
    <property type="entry name" value="bZIP_2"/>
    <property type="match status" value="1"/>
</dbReference>
<protein>
    <submittedName>
        <fullName evidence="10">Putative basic region leucine zipper transcription factor</fullName>
    </submittedName>
</protein>
<keyword evidence="5" id="KW-0804">Transcription</keyword>
<evidence type="ECO:0000256" key="2">
    <source>
        <dbReference type="ARBA" id="ARBA00006951"/>
    </source>
</evidence>
<dbReference type="PANTHER" id="PTHR23334:SF69">
    <property type="entry name" value="CCAAT_ENHANCER-BINDING PROTEIN GAMMA"/>
    <property type="match status" value="1"/>
</dbReference>
<keyword evidence="3" id="KW-0805">Transcription regulation</keyword>
<dbReference type="PROSITE" id="PS50217">
    <property type="entry name" value="BZIP"/>
    <property type="match status" value="1"/>
</dbReference>
<sequence>MESPQMYDTSQPMVQIEVKKINNMASNSGANVTNNNNNNTSTINHNTLVKHQQHHLQQQQQQPQQHQQQQQQPTNGGNSILQKHMLQQYSQSDLEELTSQEISLDLQHLIDDQFRDQESMGIFTEMVTPTNGTTNGGVNMAAKALQLQQSRLQVPQGYPRTTLAYMPQPVHSGATYTNNSSDENSSVGSDATTSIKEEPVDPVEYRRQLAANGNPQFMGTTATPTVQNGANGPAIYPNLPPNYASNGSGNTFTTLTPSTVLHHQTLPHLPSAAHLANLKHKQMMSHRKQSNKHVDKGTDEYRRRRERNNIAVRKSREKAKVRSREVEEKVKTLIKEKEVLIRRLEEMTNEIQLHKQLYMHLINHSNPEINQICRSVLSVVNMSDHGM</sequence>
<evidence type="ECO:0000256" key="8">
    <source>
        <dbReference type="SAM" id="MobiDB-lite"/>
    </source>
</evidence>
<accession>A0A1L8DIT6</accession>
<feature type="domain" description="BZIP" evidence="9">
    <location>
        <begin position="298"/>
        <end position="361"/>
    </location>
</feature>
<dbReference type="CDD" id="cd14693">
    <property type="entry name" value="bZIP_CEBP"/>
    <property type="match status" value="1"/>
</dbReference>
<organism evidence="10">
    <name type="scientific">Nyssomyia neivai</name>
    <dbReference type="NCBI Taxonomy" id="330878"/>
    <lineage>
        <taxon>Eukaryota</taxon>
        <taxon>Metazoa</taxon>
        <taxon>Ecdysozoa</taxon>
        <taxon>Arthropoda</taxon>
        <taxon>Hexapoda</taxon>
        <taxon>Insecta</taxon>
        <taxon>Pterygota</taxon>
        <taxon>Neoptera</taxon>
        <taxon>Endopterygota</taxon>
        <taxon>Diptera</taxon>
        <taxon>Nematocera</taxon>
        <taxon>Psychodoidea</taxon>
        <taxon>Psychodidae</taxon>
        <taxon>Nyssomyia</taxon>
    </lineage>
</organism>
<dbReference type="SUPFAM" id="SSF57959">
    <property type="entry name" value="Leucine zipper domain"/>
    <property type="match status" value="1"/>
</dbReference>
<name>A0A1L8DIT6_9DIPT</name>
<evidence type="ECO:0000256" key="1">
    <source>
        <dbReference type="ARBA" id="ARBA00004123"/>
    </source>
</evidence>
<feature type="region of interest" description="Disordered" evidence="8">
    <location>
        <begin position="50"/>
        <end position="78"/>
    </location>
</feature>
<dbReference type="GO" id="GO:0005634">
    <property type="term" value="C:nucleus"/>
    <property type="evidence" value="ECO:0007669"/>
    <property type="project" value="UniProtKB-SubCell"/>
</dbReference>
<dbReference type="InterPro" id="IPR004827">
    <property type="entry name" value="bZIP"/>
</dbReference>
<evidence type="ECO:0000259" key="9">
    <source>
        <dbReference type="PROSITE" id="PS50217"/>
    </source>
</evidence>
<dbReference type="SMART" id="SM00338">
    <property type="entry name" value="BRLZ"/>
    <property type="match status" value="1"/>
</dbReference>
<comment type="subcellular location">
    <subcellularLocation>
        <location evidence="1">Nucleus</location>
    </subcellularLocation>
</comment>
<reference evidence="10" key="1">
    <citation type="submission" date="2016-12" db="EMBL/GenBank/DDBJ databases">
        <title>An insight into the sialome and mialome of the sand fly, Nyssomyia neivai.</title>
        <authorList>
            <person name="Sebastian V."/>
            <person name="Goulart T.M."/>
            <person name="Oliveira W."/>
            <person name="Calvo E."/>
            <person name="Oliveira L.F."/>
            <person name="Pinto M.C."/>
            <person name="Rosselino A.M."/>
            <person name="Ribeiro J.M."/>
        </authorList>
    </citation>
    <scope>NUCLEOTIDE SEQUENCE</scope>
</reference>
<dbReference type="GO" id="GO:0000981">
    <property type="term" value="F:DNA-binding transcription factor activity, RNA polymerase II-specific"/>
    <property type="evidence" value="ECO:0007669"/>
    <property type="project" value="TreeGrafter"/>
</dbReference>
<dbReference type="AlphaFoldDB" id="A0A1L8DIT6"/>
<evidence type="ECO:0000256" key="6">
    <source>
        <dbReference type="ARBA" id="ARBA00023242"/>
    </source>
</evidence>
<feature type="compositionally biased region" description="Low complexity" evidence="8">
    <location>
        <begin position="55"/>
        <end position="72"/>
    </location>
</feature>
<comment type="similarity">
    <text evidence="2">Belongs to the bZIP family. C/EBP subfamily.</text>
</comment>